<keyword evidence="4" id="KW-0342">GTP-binding</keyword>
<sequence length="332" mass="36636">MHPLAERISNQDERALAKAISTVENDSEEKLELLKDIHPMTGRAHYIGMTGSPGAGKSSLVNRLITYLRKQSLTVGVVAVDPTSPFSGGALLGDRVRMAEHFTDPGVFIRSMGTRGSLGGLSRTTKETVRLMDAFGFDVILIETVGVGQSELDIMKIADTIAVVLNPGSGDVVQVFKAGIMEIADLFVVNKADLSGVPKLLAELESMLDIVKHDAPWRPPIVKTVSVRNEGLEELWEKMQIHFAYSKKSGEREARRKTSLEREVIEVVHAEMMKKLVEQEESRDKSWIEEVTSGSVDPYSAAVRLLEDYVGRQSLRGRGWEGEKERSFDGEG</sequence>
<keyword evidence="3" id="KW-0378">Hydrolase</keyword>
<dbReference type="InterPro" id="IPR027417">
    <property type="entry name" value="P-loop_NTPase"/>
</dbReference>
<dbReference type="GO" id="GO:0003924">
    <property type="term" value="F:GTPase activity"/>
    <property type="evidence" value="ECO:0007669"/>
    <property type="project" value="InterPro"/>
</dbReference>
<evidence type="ECO:0000256" key="2">
    <source>
        <dbReference type="ARBA" id="ARBA00022741"/>
    </source>
</evidence>
<dbReference type="PANTHER" id="PTHR43087">
    <property type="entry name" value="LYSINE/ARGININE/ORNITHINE TRANSPORT SYSTEM KINASE"/>
    <property type="match status" value="1"/>
</dbReference>
<dbReference type="EMBL" id="LELK01000004">
    <property type="protein sequence ID" value="KMM36625.1"/>
    <property type="molecule type" value="Genomic_DNA"/>
</dbReference>
<evidence type="ECO:0000256" key="3">
    <source>
        <dbReference type="ARBA" id="ARBA00022801"/>
    </source>
</evidence>
<dbReference type="RefSeq" id="WP_048311337.1">
    <property type="nucleotide sequence ID" value="NZ_CP119526.1"/>
</dbReference>
<organism evidence="6 7">
    <name type="scientific">Guptibacillus hwajinpoensis</name>
    <dbReference type="NCBI Taxonomy" id="208199"/>
    <lineage>
        <taxon>Bacteria</taxon>
        <taxon>Bacillati</taxon>
        <taxon>Bacillota</taxon>
        <taxon>Bacilli</taxon>
        <taxon>Bacillales</taxon>
        <taxon>Guptibacillaceae</taxon>
        <taxon>Guptibacillus</taxon>
    </lineage>
</organism>
<evidence type="ECO:0000313" key="7">
    <source>
        <dbReference type="Proteomes" id="UP000035996"/>
    </source>
</evidence>
<dbReference type="PATRIC" id="fig|157733.3.peg.359"/>
<dbReference type="NCBIfam" id="TIGR00750">
    <property type="entry name" value="lao"/>
    <property type="match status" value="1"/>
</dbReference>
<dbReference type="Pfam" id="PF03308">
    <property type="entry name" value="MeaB"/>
    <property type="match status" value="1"/>
</dbReference>
<dbReference type="InterPro" id="IPR052040">
    <property type="entry name" value="GTPase/Isobutyryl-CoA_mutase"/>
</dbReference>
<dbReference type="STRING" id="157733.AB986_11705"/>
<name>A0A0J6CU87_9BACL</name>
<evidence type="ECO:0000256" key="4">
    <source>
        <dbReference type="ARBA" id="ARBA00023134"/>
    </source>
</evidence>
<dbReference type="SUPFAM" id="SSF52540">
    <property type="entry name" value="P-loop containing nucleoside triphosphate hydrolases"/>
    <property type="match status" value="1"/>
</dbReference>
<keyword evidence="7" id="KW-1185">Reference proteome</keyword>
<comment type="caution">
    <text evidence="6">The sequence shown here is derived from an EMBL/GenBank/DDBJ whole genome shotgun (WGS) entry which is preliminary data.</text>
</comment>
<gene>
    <name evidence="6" type="ORF">AB986_11705</name>
</gene>
<dbReference type="CDD" id="cd03114">
    <property type="entry name" value="MMAA-like"/>
    <property type="match status" value="1"/>
</dbReference>
<keyword evidence="2" id="KW-0547">Nucleotide-binding</keyword>
<dbReference type="OrthoDB" id="9778292at2"/>
<dbReference type="InterPro" id="IPR005129">
    <property type="entry name" value="GTPase_ArgK"/>
</dbReference>
<reference evidence="6" key="1">
    <citation type="submission" date="2015-06" db="EMBL/GenBank/DDBJ databases">
        <authorList>
            <person name="Liu B."/>
            <person name="Wang J."/>
            <person name="Zhu Y."/>
            <person name="Liu G."/>
            <person name="Chen Q."/>
            <person name="Zheng C."/>
            <person name="Che J."/>
            <person name="Ge C."/>
            <person name="Shi H."/>
            <person name="Pan Z."/>
            <person name="Liu X."/>
        </authorList>
    </citation>
    <scope>NUCLEOTIDE SEQUENCE [LARGE SCALE GENOMIC DNA]</scope>
    <source>
        <strain evidence="6">DSM 16346</strain>
    </source>
</reference>
<evidence type="ECO:0000313" key="6">
    <source>
        <dbReference type="EMBL" id="KMM36625.1"/>
    </source>
</evidence>
<proteinExistence type="inferred from homology"/>
<dbReference type="Gene3D" id="3.40.50.300">
    <property type="entry name" value="P-loop containing nucleotide triphosphate hydrolases"/>
    <property type="match status" value="1"/>
</dbReference>
<keyword evidence="5" id="KW-0143">Chaperone</keyword>
<evidence type="ECO:0000256" key="5">
    <source>
        <dbReference type="ARBA" id="ARBA00023186"/>
    </source>
</evidence>
<comment type="similarity">
    <text evidence="1">Belongs to the SIMIBI class G3E GTPase family. ArgK/MeaB subfamily.</text>
</comment>
<evidence type="ECO:0000256" key="1">
    <source>
        <dbReference type="ARBA" id="ARBA00009625"/>
    </source>
</evidence>
<dbReference type="AlphaFoldDB" id="A0A0J6CU87"/>
<dbReference type="Proteomes" id="UP000035996">
    <property type="component" value="Unassembled WGS sequence"/>
</dbReference>
<accession>A0A0J6CU87</accession>
<dbReference type="GO" id="GO:0005525">
    <property type="term" value="F:GTP binding"/>
    <property type="evidence" value="ECO:0007669"/>
    <property type="project" value="UniProtKB-KW"/>
</dbReference>
<dbReference type="PANTHER" id="PTHR43087:SF1">
    <property type="entry name" value="LAO_AO TRANSPORT SYSTEM ATPASE"/>
    <property type="match status" value="1"/>
</dbReference>
<protein>
    <submittedName>
        <fullName evidence="6">GTPase</fullName>
    </submittedName>
</protein>